<name>A0A397SJR4_9GLOM</name>
<dbReference type="AlphaFoldDB" id="A0A397SJR4"/>
<protein>
    <submittedName>
        <fullName evidence="1">Uncharacterized protein</fullName>
    </submittedName>
</protein>
<feature type="non-terminal residue" evidence="1">
    <location>
        <position position="1"/>
    </location>
</feature>
<evidence type="ECO:0000313" key="1">
    <source>
        <dbReference type="EMBL" id="RIA86440.1"/>
    </source>
</evidence>
<evidence type="ECO:0000313" key="2">
    <source>
        <dbReference type="Proteomes" id="UP000265703"/>
    </source>
</evidence>
<reference evidence="1 2" key="1">
    <citation type="submission" date="2018-06" db="EMBL/GenBank/DDBJ databases">
        <title>Comparative genomics reveals the genomic features of Rhizophagus irregularis, R. cerebriforme, R. diaphanum and Gigaspora rosea, and their symbiotic lifestyle signature.</title>
        <authorList>
            <person name="Morin E."/>
            <person name="San Clemente H."/>
            <person name="Chen E.C.H."/>
            <person name="De La Providencia I."/>
            <person name="Hainaut M."/>
            <person name="Kuo A."/>
            <person name="Kohler A."/>
            <person name="Murat C."/>
            <person name="Tang N."/>
            <person name="Roy S."/>
            <person name="Loubradou J."/>
            <person name="Henrissat B."/>
            <person name="Grigoriev I.V."/>
            <person name="Corradi N."/>
            <person name="Roux C."/>
            <person name="Martin F.M."/>
        </authorList>
    </citation>
    <scope>NUCLEOTIDE SEQUENCE [LARGE SCALE GENOMIC DNA]</scope>
    <source>
        <strain evidence="1 2">DAOM 227022</strain>
    </source>
</reference>
<dbReference type="EMBL" id="QKYT01000364">
    <property type="protein sequence ID" value="RIA86440.1"/>
    <property type="molecule type" value="Genomic_DNA"/>
</dbReference>
<proteinExistence type="predicted"/>
<organism evidence="1 2">
    <name type="scientific">Glomus cerebriforme</name>
    <dbReference type="NCBI Taxonomy" id="658196"/>
    <lineage>
        <taxon>Eukaryota</taxon>
        <taxon>Fungi</taxon>
        <taxon>Fungi incertae sedis</taxon>
        <taxon>Mucoromycota</taxon>
        <taxon>Glomeromycotina</taxon>
        <taxon>Glomeromycetes</taxon>
        <taxon>Glomerales</taxon>
        <taxon>Glomeraceae</taxon>
        <taxon>Glomus</taxon>
    </lineage>
</organism>
<accession>A0A397SJR4</accession>
<dbReference type="Proteomes" id="UP000265703">
    <property type="component" value="Unassembled WGS sequence"/>
</dbReference>
<sequence>EREDPRAIVFWLNIRTVDFTTSRTSTDPLACKGTSMSRQKQLILGITHCFFEESTLVASLCLFLNTDDGDDDDAGDEDAGFFLPLVAFFHKLFTFLTSAY</sequence>
<comment type="caution">
    <text evidence="1">The sequence shown here is derived from an EMBL/GenBank/DDBJ whole genome shotgun (WGS) entry which is preliminary data.</text>
</comment>
<keyword evidence="2" id="KW-1185">Reference proteome</keyword>
<gene>
    <name evidence="1" type="ORF">C1645_740864</name>
</gene>